<organism evidence="2 3">
    <name type="scientific">Aplysia californica</name>
    <name type="common">California sea hare</name>
    <dbReference type="NCBI Taxonomy" id="6500"/>
    <lineage>
        <taxon>Eukaryota</taxon>
        <taxon>Metazoa</taxon>
        <taxon>Spiralia</taxon>
        <taxon>Lophotrochozoa</taxon>
        <taxon>Mollusca</taxon>
        <taxon>Gastropoda</taxon>
        <taxon>Heterobranchia</taxon>
        <taxon>Euthyneura</taxon>
        <taxon>Tectipleura</taxon>
        <taxon>Aplysiida</taxon>
        <taxon>Aplysioidea</taxon>
        <taxon>Aplysiidae</taxon>
        <taxon>Aplysia</taxon>
    </lineage>
</organism>
<protein>
    <submittedName>
        <fullName evidence="3">Hillarin-like</fullName>
    </submittedName>
</protein>
<dbReference type="RefSeq" id="XP_035828905.1">
    <property type="nucleotide sequence ID" value="XM_035973012.1"/>
</dbReference>
<dbReference type="InterPro" id="IPR038765">
    <property type="entry name" value="Papain-like_cys_pep_sf"/>
</dbReference>
<dbReference type="SUPFAM" id="SSF54001">
    <property type="entry name" value="Cysteine proteinases"/>
    <property type="match status" value="1"/>
</dbReference>
<dbReference type="InterPro" id="IPR053041">
    <property type="entry name" value="Transglut-like_Superfamily_Mod"/>
</dbReference>
<evidence type="ECO:0000313" key="2">
    <source>
        <dbReference type="Proteomes" id="UP000694888"/>
    </source>
</evidence>
<name>A0ABM1W2L2_APLCA</name>
<evidence type="ECO:0000313" key="3">
    <source>
        <dbReference type="RefSeq" id="XP_035828905.1"/>
    </source>
</evidence>
<accession>A0ABM1W2L2</accession>
<feature type="domain" description="KY-like immunoglobulin-like" evidence="1">
    <location>
        <begin position="279"/>
        <end position="414"/>
    </location>
</feature>
<feature type="domain" description="KY-like immunoglobulin-like" evidence="1">
    <location>
        <begin position="429"/>
        <end position="532"/>
    </location>
</feature>
<dbReference type="GeneID" id="101849090"/>
<dbReference type="Proteomes" id="UP000694888">
    <property type="component" value="Unplaced"/>
</dbReference>
<gene>
    <name evidence="3" type="primary">LOC101849090</name>
</gene>
<evidence type="ECO:0000259" key="1">
    <source>
        <dbReference type="Pfam" id="PF23265"/>
    </source>
</evidence>
<dbReference type="Gene3D" id="1.20.920.20">
    <property type="match status" value="1"/>
</dbReference>
<dbReference type="PANTHER" id="PTHR47020:SF1">
    <property type="entry name" value="HILLARIN"/>
    <property type="match status" value="1"/>
</dbReference>
<dbReference type="Pfam" id="PF23265">
    <property type="entry name" value="Ig-like_KY"/>
    <property type="match status" value="2"/>
</dbReference>
<proteinExistence type="predicted"/>
<dbReference type="InterPro" id="IPR056564">
    <property type="entry name" value="Ig-like_KY"/>
</dbReference>
<keyword evidence="2" id="KW-1185">Reference proteome</keyword>
<sequence length="830" mass="95204">MGCGLSSERHERVKVTQMPGCFMATYQLQPNYAYSQGHALYVEDHKQVEVLPRPSPPPTNKGDIFHIDKYRVLDKRADKAPSKYLREPYSALMGYLLTGVYDDLSKIRVIYRWVTSLKMERILLPKVEPPATTPLFQIWRIKNRKGNYAQLISILCRLANIPCAIIHGRLKGSTYDVGQKVHDRLHYGEWNAVLIDSYWRLLNAYWGACAIGSEGSDDWLEIDDGGEDESEKKADGKFATKEYVYVCDENYFLTDPRQLITTHLPFSKEWQLLSEPITLERFERMAFLKDRFFNLGMSVITHSDCVIGSQSGEVEICFGMPPDAARYYKFYYLLFRQENKDTGGVSPKYDRYVFMHRPKKDELTIRIRSPVTGTFRLELVGRDTRIKDPTYDYDWIALYKIRFFKAKDKCLPFPNMPDLGWGPGQYATQLGLSALSHCSGEVKASWCGEAEISFEVCDYNRMGNPMFYGRLSRSGTKEERLKDRVVHRVENGRVIFNVKLPKRGEYSLSLDGTSGKKPTPRNFANYMVVSDQRPSQAGYPRGFDEGIGKKPACDRFDIVPISHKSGLIYVKQDEFELCFKTPLGTELSLSVIGSDVMVSDSRRLVSETVEGDMMKYKIRLPKEGTYGLKVGLTVRRDLLGAIRDRALDELVNAITLVKERGYEHRMVSELREATKMMERLQHIQDLLHDVQTMSQKTITEIRGYSSPPPAVHRVMMATLLLLGHFEEETQVCLSDWLKLQAIIGKTGRDSIKKRCEELNLDDVPLDIALGARHLLKDYTLDQCRMVSSGAATFYVWAKCIIDEISKRYAEEVAHTRPRTSRSRRGNRQNE</sequence>
<reference evidence="3" key="1">
    <citation type="submission" date="2025-08" db="UniProtKB">
        <authorList>
            <consortium name="RefSeq"/>
        </authorList>
    </citation>
    <scope>IDENTIFICATION</scope>
</reference>
<dbReference type="PANTHER" id="PTHR47020">
    <property type="entry name" value="HILLARIN"/>
    <property type="match status" value="1"/>
</dbReference>